<proteinExistence type="predicted"/>
<evidence type="ECO:0000313" key="3">
    <source>
        <dbReference type="Proteomes" id="UP001460270"/>
    </source>
</evidence>
<accession>A0AAW0PJC1</accession>
<protein>
    <recommendedName>
        <fullName evidence="4">Ig-like domain-containing protein</fullName>
    </recommendedName>
</protein>
<gene>
    <name evidence="2" type="ORF">WMY93_006313</name>
</gene>
<feature type="compositionally biased region" description="Basic and acidic residues" evidence="1">
    <location>
        <begin position="9"/>
        <end position="21"/>
    </location>
</feature>
<evidence type="ECO:0000256" key="1">
    <source>
        <dbReference type="SAM" id="MobiDB-lite"/>
    </source>
</evidence>
<keyword evidence="3" id="KW-1185">Reference proteome</keyword>
<evidence type="ECO:0008006" key="4">
    <source>
        <dbReference type="Google" id="ProtNLM"/>
    </source>
</evidence>
<name>A0AAW0PJC1_9GOBI</name>
<sequence length="106" mass="12077">MMFPSLFRPPRDSDTKGERTQTTRAKVLSEEETFTCDVFGRAERRRATWELGERECLVFPHYVQAVGAVFSTSGWRCQIKGLTLGKPEIVGSQMLSHVITLQNLTR</sequence>
<evidence type="ECO:0000313" key="2">
    <source>
        <dbReference type="EMBL" id="KAK7929918.1"/>
    </source>
</evidence>
<dbReference type="Proteomes" id="UP001460270">
    <property type="component" value="Unassembled WGS sequence"/>
</dbReference>
<comment type="caution">
    <text evidence="2">The sequence shown here is derived from an EMBL/GenBank/DDBJ whole genome shotgun (WGS) entry which is preliminary data.</text>
</comment>
<reference evidence="3" key="1">
    <citation type="submission" date="2024-04" db="EMBL/GenBank/DDBJ databases">
        <title>Salinicola lusitanus LLJ914,a marine bacterium isolated from the Okinawa Trough.</title>
        <authorList>
            <person name="Li J."/>
        </authorList>
    </citation>
    <scope>NUCLEOTIDE SEQUENCE [LARGE SCALE GENOMIC DNA]</scope>
</reference>
<feature type="region of interest" description="Disordered" evidence="1">
    <location>
        <begin position="1"/>
        <end position="25"/>
    </location>
</feature>
<dbReference type="AlphaFoldDB" id="A0AAW0PJC1"/>
<organism evidence="2 3">
    <name type="scientific">Mugilogobius chulae</name>
    <name type="common">yellowstripe goby</name>
    <dbReference type="NCBI Taxonomy" id="88201"/>
    <lineage>
        <taxon>Eukaryota</taxon>
        <taxon>Metazoa</taxon>
        <taxon>Chordata</taxon>
        <taxon>Craniata</taxon>
        <taxon>Vertebrata</taxon>
        <taxon>Euteleostomi</taxon>
        <taxon>Actinopterygii</taxon>
        <taxon>Neopterygii</taxon>
        <taxon>Teleostei</taxon>
        <taxon>Neoteleostei</taxon>
        <taxon>Acanthomorphata</taxon>
        <taxon>Gobiaria</taxon>
        <taxon>Gobiiformes</taxon>
        <taxon>Gobioidei</taxon>
        <taxon>Gobiidae</taxon>
        <taxon>Gobionellinae</taxon>
        <taxon>Mugilogobius</taxon>
    </lineage>
</organism>
<dbReference type="EMBL" id="JBBPFD010000004">
    <property type="protein sequence ID" value="KAK7929918.1"/>
    <property type="molecule type" value="Genomic_DNA"/>
</dbReference>